<gene>
    <name evidence="9" type="ORF">GHK62_08190</name>
</gene>
<keyword evidence="4 7" id="KW-0812">Transmembrane</keyword>
<dbReference type="Pfam" id="PF00528">
    <property type="entry name" value="BPD_transp_1"/>
    <property type="match status" value="1"/>
</dbReference>
<evidence type="ECO:0000313" key="9">
    <source>
        <dbReference type="EMBL" id="MQX14733.1"/>
    </source>
</evidence>
<feature type="transmembrane region" description="Helical" evidence="7">
    <location>
        <begin position="26"/>
        <end position="50"/>
    </location>
</feature>
<feature type="transmembrane region" description="Helical" evidence="7">
    <location>
        <begin position="206"/>
        <end position="226"/>
    </location>
</feature>
<dbReference type="AlphaFoldDB" id="A0A6N7LA63"/>
<dbReference type="EMBL" id="WITC01000033">
    <property type="protein sequence ID" value="MQX14733.1"/>
    <property type="molecule type" value="Genomic_DNA"/>
</dbReference>
<evidence type="ECO:0000313" key="10">
    <source>
        <dbReference type="Proteomes" id="UP000439983"/>
    </source>
</evidence>
<protein>
    <submittedName>
        <fullName evidence="9">ABC transporter permease subunit</fullName>
    </submittedName>
</protein>
<reference evidence="9 10" key="1">
    <citation type="journal article" date="2013" name="Genome Biol.">
        <title>Comparative genomics of the core and accessory genomes of 48 Sinorhizobium strains comprising five genospecies.</title>
        <authorList>
            <person name="Sugawara M."/>
            <person name="Epstein B."/>
            <person name="Badgley B.D."/>
            <person name="Unno T."/>
            <person name="Xu L."/>
            <person name="Reese J."/>
            <person name="Gyaneshwar P."/>
            <person name="Denny R."/>
            <person name="Mudge J."/>
            <person name="Bharti A.K."/>
            <person name="Farmer A.D."/>
            <person name="May G.D."/>
            <person name="Woodward J.E."/>
            <person name="Medigue C."/>
            <person name="Vallenet D."/>
            <person name="Lajus A."/>
            <person name="Rouy Z."/>
            <person name="Martinez-Vaz B."/>
            <person name="Tiffin P."/>
            <person name="Young N.D."/>
            <person name="Sadowsky M.J."/>
        </authorList>
    </citation>
    <scope>NUCLEOTIDE SEQUENCE [LARGE SCALE GENOMIC DNA]</scope>
    <source>
        <strain evidence="9 10">USDA4894</strain>
    </source>
</reference>
<feature type="domain" description="ABC transmembrane type-1" evidence="8">
    <location>
        <begin position="86"/>
        <end position="301"/>
    </location>
</feature>
<keyword evidence="10" id="KW-1185">Reference proteome</keyword>
<comment type="subcellular location">
    <subcellularLocation>
        <location evidence="1 7">Cell membrane</location>
        <topology evidence="1 7">Multi-pass membrane protein</topology>
    </subcellularLocation>
</comment>
<feature type="transmembrane region" description="Helical" evidence="7">
    <location>
        <begin position="260"/>
        <end position="280"/>
    </location>
</feature>
<dbReference type="Proteomes" id="UP000439983">
    <property type="component" value="Unassembled WGS sequence"/>
</dbReference>
<feature type="transmembrane region" description="Helical" evidence="7">
    <location>
        <begin position="286"/>
        <end position="304"/>
    </location>
</feature>
<feature type="transmembrane region" description="Helical" evidence="7">
    <location>
        <begin position="171"/>
        <end position="194"/>
    </location>
</feature>
<dbReference type="PROSITE" id="PS50928">
    <property type="entry name" value="ABC_TM1"/>
    <property type="match status" value="1"/>
</dbReference>
<feature type="transmembrane region" description="Helical" evidence="7">
    <location>
        <begin position="90"/>
        <end position="111"/>
    </location>
</feature>
<sequence>MTTIAETAARRRHAGRTRLSAKHREWIAGYLFVLPDALGLLVFLGVPMALSLALSVFEVNGFGGYSFVGAKNYLRMWNDPLFWKGAKVTALYAVMLVPLLYACGLGLALLVQRTDRFNTVMRSMFFAPHMVSLVVVALVWQFMVVDKIGVVSRLTAALGIGGFSFLGDPNFALITIVLVSVWFLMGFYMLIFLGGLQDIPRQYYEAAMIDGAGAIARFWFITLPLLKPTSFFVIMVSMVAAVAGAQAFDIIYVMTKGGPANATAVLIVYIYQQAFGFGAFGYAAAMASILVVALMIVTAVFFALTRGGRFNHEQ</sequence>
<dbReference type="InterPro" id="IPR051393">
    <property type="entry name" value="ABC_transporter_permease"/>
</dbReference>
<dbReference type="CDD" id="cd06261">
    <property type="entry name" value="TM_PBP2"/>
    <property type="match status" value="1"/>
</dbReference>
<evidence type="ECO:0000256" key="1">
    <source>
        <dbReference type="ARBA" id="ARBA00004651"/>
    </source>
</evidence>
<evidence type="ECO:0000256" key="5">
    <source>
        <dbReference type="ARBA" id="ARBA00022989"/>
    </source>
</evidence>
<proteinExistence type="inferred from homology"/>
<organism evidence="9 10">
    <name type="scientific">Sinorhizobium terangae</name>
    <dbReference type="NCBI Taxonomy" id="110322"/>
    <lineage>
        <taxon>Bacteria</taxon>
        <taxon>Pseudomonadati</taxon>
        <taxon>Pseudomonadota</taxon>
        <taxon>Alphaproteobacteria</taxon>
        <taxon>Hyphomicrobiales</taxon>
        <taxon>Rhizobiaceae</taxon>
        <taxon>Sinorhizobium/Ensifer group</taxon>
        <taxon>Sinorhizobium</taxon>
    </lineage>
</organism>
<feature type="transmembrane region" description="Helical" evidence="7">
    <location>
        <begin position="123"/>
        <end position="143"/>
    </location>
</feature>
<dbReference type="InterPro" id="IPR035906">
    <property type="entry name" value="MetI-like_sf"/>
</dbReference>
<keyword evidence="6 7" id="KW-0472">Membrane</keyword>
<dbReference type="PANTHER" id="PTHR30193">
    <property type="entry name" value="ABC TRANSPORTER PERMEASE PROTEIN"/>
    <property type="match status" value="1"/>
</dbReference>
<evidence type="ECO:0000256" key="2">
    <source>
        <dbReference type="ARBA" id="ARBA00022448"/>
    </source>
</evidence>
<dbReference type="OrthoDB" id="7375219at2"/>
<dbReference type="GO" id="GO:0055085">
    <property type="term" value="P:transmembrane transport"/>
    <property type="evidence" value="ECO:0007669"/>
    <property type="project" value="InterPro"/>
</dbReference>
<dbReference type="PANTHER" id="PTHR30193:SF41">
    <property type="entry name" value="DIACETYLCHITOBIOSE UPTAKE SYSTEM PERMEASE PROTEIN NGCF"/>
    <property type="match status" value="1"/>
</dbReference>
<dbReference type="SUPFAM" id="SSF161098">
    <property type="entry name" value="MetI-like"/>
    <property type="match status" value="1"/>
</dbReference>
<keyword evidence="3" id="KW-1003">Cell membrane</keyword>
<dbReference type="InterPro" id="IPR000515">
    <property type="entry name" value="MetI-like"/>
</dbReference>
<evidence type="ECO:0000256" key="3">
    <source>
        <dbReference type="ARBA" id="ARBA00022475"/>
    </source>
</evidence>
<dbReference type="Gene3D" id="1.10.3720.10">
    <property type="entry name" value="MetI-like"/>
    <property type="match status" value="1"/>
</dbReference>
<comment type="caution">
    <text evidence="9">The sequence shown here is derived from an EMBL/GenBank/DDBJ whole genome shotgun (WGS) entry which is preliminary data.</text>
</comment>
<accession>A0A6N7LA63</accession>
<evidence type="ECO:0000259" key="8">
    <source>
        <dbReference type="PROSITE" id="PS50928"/>
    </source>
</evidence>
<name>A0A6N7LA63_SINTE</name>
<comment type="similarity">
    <text evidence="7">Belongs to the binding-protein-dependent transport system permease family.</text>
</comment>
<evidence type="ECO:0000256" key="6">
    <source>
        <dbReference type="ARBA" id="ARBA00023136"/>
    </source>
</evidence>
<evidence type="ECO:0000256" key="4">
    <source>
        <dbReference type="ARBA" id="ARBA00022692"/>
    </source>
</evidence>
<keyword evidence="5 7" id="KW-1133">Transmembrane helix</keyword>
<dbReference type="RefSeq" id="WP_153437959.1">
    <property type="nucleotide sequence ID" value="NZ_CP121660.1"/>
</dbReference>
<keyword evidence="2 7" id="KW-0813">Transport</keyword>
<dbReference type="GO" id="GO:0005886">
    <property type="term" value="C:plasma membrane"/>
    <property type="evidence" value="ECO:0007669"/>
    <property type="project" value="UniProtKB-SubCell"/>
</dbReference>
<evidence type="ECO:0000256" key="7">
    <source>
        <dbReference type="RuleBase" id="RU363032"/>
    </source>
</evidence>